<keyword evidence="3" id="KW-1185">Reference proteome</keyword>
<dbReference type="Proteomes" id="UP000572212">
    <property type="component" value="Unassembled WGS sequence"/>
</dbReference>
<name>A0A841RMU1_9BACI</name>
<comment type="caution">
    <text evidence="2">The sequence shown here is derived from an EMBL/GenBank/DDBJ whole genome shotgun (WGS) entry which is preliminary data.</text>
</comment>
<organism evidence="2 3">
    <name type="scientific">Gracilibacillus halotolerans</name>
    <dbReference type="NCBI Taxonomy" id="74386"/>
    <lineage>
        <taxon>Bacteria</taxon>
        <taxon>Bacillati</taxon>
        <taxon>Bacillota</taxon>
        <taxon>Bacilli</taxon>
        <taxon>Bacillales</taxon>
        <taxon>Bacillaceae</taxon>
        <taxon>Gracilibacillus</taxon>
    </lineage>
</organism>
<feature type="transmembrane region" description="Helical" evidence="1">
    <location>
        <begin position="82"/>
        <end position="101"/>
    </location>
</feature>
<keyword evidence="1" id="KW-0472">Membrane</keyword>
<protein>
    <submittedName>
        <fullName evidence="2">Uncharacterized protein</fullName>
    </submittedName>
</protein>
<proteinExistence type="predicted"/>
<gene>
    <name evidence="2" type="ORF">GGQ92_001732</name>
</gene>
<feature type="transmembrane region" description="Helical" evidence="1">
    <location>
        <begin position="9"/>
        <end position="27"/>
    </location>
</feature>
<evidence type="ECO:0000313" key="3">
    <source>
        <dbReference type="Proteomes" id="UP000572212"/>
    </source>
</evidence>
<keyword evidence="1" id="KW-1133">Transmembrane helix</keyword>
<dbReference type="AlphaFoldDB" id="A0A841RMU1"/>
<dbReference type="RefSeq" id="WP_184247176.1">
    <property type="nucleotide sequence ID" value="NZ_BAAACU010000042.1"/>
</dbReference>
<dbReference type="EMBL" id="JACHON010000006">
    <property type="protein sequence ID" value="MBB6512943.1"/>
    <property type="molecule type" value="Genomic_DNA"/>
</dbReference>
<accession>A0A841RMU1</accession>
<reference evidence="2 3" key="1">
    <citation type="submission" date="2020-08" db="EMBL/GenBank/DDBJ databases">
        <title>Genomic Encyclopedia of Type Strains, Phase IV (KMG-IV): sequencing the most valuable type-strain genomes for metagenomic binning, comparative biology and taxonomic classification.</title>
        <authorList>
            <person name="Goeker M."/>
        </authorList>
    </citation>
    <scope>NUCLEOTIDE SEQUENCE [LARGE SCALE GENOMIC DNA]</scope>
    <source>
        <strain evidence="2 3">DSM 11805</strain>
    </source>
</reference>
<sequence length="103" mass="12288">MESRLRKFGIYGLLFGLAISILLVDYKEVIPQGNEAYEITYKPVIDYIVPILRFGIIGMFFGLFIGWKSYERRHKTQKEKSYYLPFFFVVFLISIILIMIFNW</sequence>
<evidence type="ECO:0000313" key="2">
    <source>
        <dbReference type="EMBL" id="MBB6512943.1"/>
    </source>
</evidence>
<keyword evidence="1" id="KW-0812">Transmembrane</keyword>
<evidence type="ECO:0000256" key="1">
    <source>
        <dbReference type="SAM" id="Phobius"/>
    </source>
</evidence>
<feature type="transmembrane region" description="Helical" evidence="1">
    <location>
        <begin position="47"/>
        <end position="70"/>
    </location>
</feature>